<evidence type="ECO:0000313" key="2">
    <source>
        <dbReference type="Proteomes" id="UP000447434"/>
    </source>
</evidence>
<sequence length="50" mass="5720">MPIRRTNEEDVLSGHRSIPCHNYLSGDQHALAYVEGDKYSKSHYKCVGTR</sequence>
<accession>A0A6A4Q1D5</accession>
<dbReference type="Proteomes" id="UP000447434">
    <property type="component" value="Chromosome 9"/>
</dbReference>
<organism evidence="1 2">
    <name type="scientific">Lupinus albus</name>
    <name type="common">White lupine</name>
    <name type="synonym">Lupinus termis</name>
    <dbReference type="NCBI Taxonomy" id="3870"/>
    <lineage>
        <taxon>Eukaryota</taxon>
        <taxon>Viridiplantae</taxon>
        <taxon>Streptophyta</taxon>
        <taxon>Embryophyta</taxon>
        <taxon>Tracheophyta</taxon>
        <taxon>Spermatophyta</taxon>
        <taxon>Magnoliopsida</taxon>
        <taxon>eudicotyledons</taxon>
        <taxon>Gunneridae</taxon>
        <taxon>Pentapetalae</taxon>
        <taxon>rosids</taxon>
        <taxon>fabids</taxon>
        <taxon>Fabales</taxon>
        <taxon>Fabaceae</taxon>
        <taxon>Papilionoideae</taxon>
        <taxon>50 kb inversion clade</taxon>
        <taxon>genistoids sensu lato</taxon>
        <taxon>core genistoids</taxon>
        <taxon>Genisteae</taxon>
        <taxon>Lupinus</taxon>
    </lineage>
</organism>
<name>A0A6A4Q1D5_LUPAL</name>
<proteinExistence type="predicted"/>
<comment type="caution">
    <text evidence="1">The sequence shown here is derived from an EMBL/GenBank/DDBJ whole genome shotgun (WGS) entry which is preliminary data.</text>
</comment>
<reference evidence="2" key="1">
    <citation type="journal article" date="2020" name="Nat. Commun.">
        <title>Genome sequence of the cluster root forming white lupin.</title>
        <authorList>
            <person name="Hufnagel B."/>
            <person name="Marques A."/>
            <person name="Soriano A."/>
            <person name="Marques L."/>
            <person name="Divol F."/>
            <person name="Doumas P."/>
            <person name="Sallet E."/>
            <person name="Mancinotti D."/>
            <person name="Carrere S."/>
            <person name="Marande W."/>
            <person name="Arribat S."/>
            <person name="Keller J."/>
            <person name="Huneau C."/>
            <person name="Blein T."/>
            <person name="Aime D."/>
            <person name="Laguerre M."/>
            <person name="Taylor J."/>
            <person name="Schubert V."/>
            <person name="Nelson M."/>
            <person name="Geu-Flores F."/>
            <person name="Crespi M."/>
            <person name="Gallardo-Guerrero K."/>
            <person name="Delaux P.-M."/>
            <person name="Salse J."/>
            <person name="Berges H."/>
            <person name="Guyot R."/>
            <person name="Gouzy J."/>
            <person name="Peret B."/>
        </authorList>
    </citation>
    <scope>NUCLEOTIDE SEQUENCE [LARGE SCALE GENOMIC DNA]</scope>
    <source>
        <strain evidence="2">cv. Amiga</strain>
    </source>
</reference>
<dbReference type="EMBL" id="WOCE01000009">
    <property type="protein sequence ID" value="KAE9607304.1"/>
    <property type="molecule type" value="Genomic_DNA"/>
</dbReference>
<dbReference type="AlphaFoldDB" id="A0A6A4Q1D5"/>
<keyword evidence="2" id="KW-1185">Reference proteome</keyword>
<evidence type="ECO:0000313" key="1">
    <source>
        <dbReference type="EMBL" id="KAE9607304.1"/>
    </source>
</evidence>
<gene>
    <name evidence="1" type="ORF">Lalb_Chr09g0328621</name>
</gene>
<protein>
    <submittedName>
        <fullName evidence="1">Uncharacterized protein</fullName>
    </submittedName>
</protein>